<evidence type="ECO:0000313" key="1">
    <source>
        <dbReference type="EMBL" id="PWE17778.1"/>
    </source>
</evidence>
<dbReference type="OrthoDB" id="1356145at2"/>
<accession>A0A2U2BUU0</accession>
<dbReference type="AlphaFoldDB" id="A0A2U2BUU0"/>
<comment type="caution">
    <text evidence="1">The sequence shown here is derived from an EMBL/GenBank/DDBJ whole genome shotgun (WGS) entry which is preliminary data.</text>
</comment>
<dbReference type="RefSeq" id="WP_109253009.1">
    <property type="nucleotide sequence ID" value="NZ_QEXV01000003.1"/>
</dbReference>
<proteinExistence type="predicted"/>
<dbReference type="Proteomes" id="UP000245168">
    <property type="component" value="Unassembled WGS sequence"/>
</dbReference>
<organism evidence="1 2">
    <name type="scientific">Marinicauda salina</name>
    <dbReference type="NCBI Taxonomy" id="2135793"/>
    <lineage>
        <taxon>Bacteria</taxon>
        <taxon>Pseudomonadati</taxon>
        <taxon>Pseudomonadota</taxon>
        <taxon>Alphaproteobacteria</taxon>
        <taxon>Maricaulales</taxon>
        <taxon>Maricaulaceae</taxon>
        <taxon>Marinicauda</taxon>
    </lineage>
</organism>
<protein>
    <recommendedName>
        <fullName evidence="3">DUF3088 domain-containing protein</fullName>
    </recommendedName>
</protein>
<dbReference type="EMBL" id="QEXV01000003">
    <property type="protein sequence ID" value="PWE17778.1"/>
    <property type="molecule type" value="Genomic_DNA"/>
</dbReference>
<reference evidence="2" key="1">
    <citation type="submission" date="2018-05" db="EMBL/GenBank/DDBJ databases">
        <authorList>
            <person name="Liu B.-T."/>
        </authorList>
    </citation>
    <scope>NUCLEOTIDE SEQUENCE [LARGE SCALE GENOMIC DNA]</scope>
    <source>
        <strain evidence="2">WD6-1</strain>
    </source>
</reference>
<dbReference type="Pfam" id="PF11287">
    <property type="entry name" value="DUF3088"/>
    <property type="match status" value="1"/>
</dbReference>
<sequence length="113" mass="12535">MDTLFLLRPGFADPAYPGKTFYCWHCALVEGVLASRPEAAARLDVRRIAWPRPRREVVELIGEARQSLPVLVLAPGRRSEHATGEAGGRVFIDDIDALLRALTARYGFAEPHP</sequence>
<evidence type="ECO:0000313" key="2">
    <source>
        <dbReference type="Proteomes" id="UP000245168"/>
    </source>
</evidence>
<name>A0A2U2BUU0_9PROT</name>
<keyword evidence="2" id="KW-1185">Reference proteome</keyword>
<gene>
    <name evidence="1" type="ORF">DDZ18_08990</name>
</gene>
<evidence type="ECO:0008006" key="3">
    <source>
        <dbReference type="Google" id="ProtNLM"/>
    </source>
</evidence>
<dbReference type="InterPro" id="IPR021439">
    <property type="entry name" value="DUF3088"/>
</dbReference>